<dbReference type="InParanoid" id="A0A3N7EE21"/>
<dbReference type="EMBL" id="CM009290">
    <property type="protein sequence ID" value="RQO85817.1"/>
    <property type="molecule type" value="Genomic_DNA"/>
</dbReference>
<protein>
    <submittedName>
        <fullName evidence="1">Uncharacterized protein</fullName>
    </submittedName>
</protein>
<gene>
    <name evidence="1" type="ORF">POPTR_001G371000</name>
</gene>
<sequence>MANNKQKSLIICSRVKQHIQERSLRASNRKNTASRRRVSLNLTGGSCLVKDVSDVADSVSPFTERLLADDCSAEEDSTGELDGDLIFFNSPALSSVLETFTACTVGVTPFSCVAIENPSASTDGVSNSSDVRVPHIDPIAGAKDCSDCLLMAILVWSVW</sequence>
<proteinExistence type="predicted"/>
<reference evidence="1 2" key="1">
    <citation type="journal article" date="2006" name="Science">
        <title>The genome of black cottonwood, Populus trichocarpa (Torr. &amp; Gray).</title>
        <authorList>
            <person name="Tuskan G.A."/>
            <person name="Difazio S."/>
            <person name="Jansson S."/>
            <person name="Bohlmann J."/>
            <person name="Grigoriev I."/>
            <person name="Hellsten U."/>
            <person name="Putnam N."/>
            <person name="Ralph S."/>
            <person name="Rombauts S."/>
            <person name="Salamov A."/>
            <person name="Schein J."/>
            <person name="Sterck L."/>
            <person name="Aerts A."/>
            <person name="Bhalerao R.R."/>
            <person name="Bhalerao R.P."/>
            <person name="Blaudez D."/>
            <person name="Boerjan W."/>
            <person name="Brun A."/>
            <person name="Brunner A."/>
            <person name="Busov V."/>
            <person name="Campbell M."/>
            <person name="Carlson J."/>
            <person name="Chalot M."/>
            <person name="Chapman J."/>
            <person name="Chen G.L."/>
            <person name="Cooper D."/>
            <person name="Coutinho P.M."/>
            <person name="Couturier J."/>
            <person name="Covert S."/>
            <person name="Cronk Q."/>
            <person name="Cunningham R."/>
            <person name="Davis J."/>
            <person name="Degroeve S."/>
            <person name="Dejardin A."/>
            <person name="Depamphilis C."/>
            <person name="Detter J."/>
            <person name="Dirks B."/>
            <person name="Dubchak I."/>
            <person name="Duplessis S."/>
            <person name="Ehlting J."/>
            <person name="Ellis B."/>
            <person name="Gendler K."/>
            <person name="Goodstein D."/>
            <person name="Gribskov M."/>
            <person name="Grimwood J."/>
            <person name="Groover A."/>
            <person name="Gunter L."/>
            <person name="Hamberger B."/>
            <person name="Heinze B."/>
            <person name="Helariutta Y."/>
            <person name="Henrissat B."/>
            <person name="Holligan D."/>
            <person name="Holt R."/>
            <person name="Huang W."/>
            <person name="Islam-Faridi N."/>
            <person name="Jones S."/>
            <person name="Jones-Rhoades M."/>
            <person name="Jorgensen R."/>
            <person name="Joshi C."/>
            <person name="Kangasjarvi J."/>
            <person name="Karlsson J."/>
            <person name="Kelleher C."/>
            <person name="Kirkpatrick R."/>
            <person name="Kirst M."/>
            <person name="Kohler A."/>
            <person name="Kalluri U."/>
            <person name="Larimer F."/>
            <person name="Leebens-Mack J."/>
            <person name="Leple J.C."/>
            <person name="Locascio P."/>
            <person name="Lou Y."/>
            <person name="Lucas S."/>
            <person name="Martin F."/>
            <person name="Montanini B."/>
            <person name="Napoli C."/>
            <person name="Nelson D.R."/>
            <person name="Nelson C."/>
            <person name="Nieminen K."/>
            <person name="Nilsson O."/>
            <person name="Pereda V."/>
            <person name="Peter G."/>
            <person name="Philippe R."/>
            <person name="Pilate G."/>
            <person name="Poliakov A."/>
            <person name="Razumovskaya J."/>
            <person name="Richardson P."/>
            <person name="Rinaldi C."/>
            <person name="Ritland K."/>
            <person name="Rouze P."/>
            <person name="Ryaboy D."/>
            <person name="Schmutz J."/>
            <person name="Schrader J."/>
            <person name="Segerman B."/>
            <person name="Shin H."/>
            <person name="Siddiqui A."/>
            <person name="Sterky F."/>
            <person name="Terry A."/>
            <person name="Tsai C.J."/>
            <person name="Uberbacher E."/>
            <person name="Unneberg P."/>
            <person name="Vahala J."/>
            <person name="Wall K."/>
            <person name="Wessler S."/>
            <person name="Yang G."/>
            <person name="Yin T."/>
            <person name="Douglas C."/>
            <person name="Marra M."/>
            <person name="Sandberg G."/>
            <person name="Van de Peer Y."/>
            <person name="Rokhsar D."/>
        </authorList>
    </citation>
    <scope>NUCLEOTIDE SEQUENCE [LARGE SCALE GENOMIC DNA]</scope>
    <source>
        <strain evidence="2">cv. Nisqually</strain>
    </source>
</reference>
<dbReference type="Proteomes" id="UP000006729">
    <property type="component" value="Chromosome 1"/>
</dbReference>
<keyword evidence="2" id="KW-1185">Reference proteome</keyword>
<dbReference type="AlphaFoldDB" id="A0A3N7EE21"/>
<evidence type="ECO:0000313" key="2">
    <source>
        <dbReference type="Proteomes" id="UP000006729"/>
    </source>
</evidence>
<evidence type="ECO:0000313" key="1">
    <source>
        <dbReference type="EMBL" id="RQO85817.1"/>
    </source>
</evidence>
<name>A0A3N7EE21_POPTR</name>
<organism evidence="1 2">
    <name type="scientific">Populus trichocarpa</name>
    <name type="common">Western balsam poplar</name>
    <name type="synonym">Populus balsamifera subsp. trichocarpa</name>
    <dbReference type="NCBI Taxonomy" id="3694"/>
    <lineage>
        <taxon>Eukaryota</taxon>
        <taxon>Viridiplantae</taxon>
        <taxon>Streptophyta</taxon>
        <taxon>Embryophyta</taxon>
        <taxon>Tracheophyta</taxon>
        <taxon>Spermatophyta</taxon>
        <taxon>Magnoliopsida</taxon>
        <taxon>eudicotyledons</taxon>
        <taxon>Gunneridae</taxon>
        <taxon>Pentapetalae</taxon>
        <taxon>rosids</taxon>
        <taxon>fabids</taxon>
        <taxon>Malpighiales</taxon>
        <taxon>Salicaceae</taxon>
        <taxon>Saliceae</taxon>
        <taxon>Populus</taxon>
    </lineage>
</organism>
<accession>A0A3N7EE21</accession>